<sequence>MPRVKIWDLPTRVFHWMLFILVVAAVVTENLGGNAMEWHGRIGLAILGLVSFRISWGFVGSTYARFGHFLRGPRTLRAYLRGEWQGLGHNPLGAWAVLALLLLLLTQALTGLFANDDIAFNGPLYDLVGKALSDRLRGLHAISAYLLMSLVSLHILAILYYRKVKRQNLVTPMLTGWIEAEGEPSRGGGIVAFIVSTLIAILVVYAASGALLPPPPPTAAPAAW</sequence>
<dbReference type="GO" id="GO:0009055">
    <property type="term" value="F:electron transfer activity"/>
    <property type="evidence" value="ECO:0007669"/>
    <property type="project" value="InterPro"/>
</dbReference>
<dbReference type="RefSeq" id="WP_145771005.1">
    <property type="nucleotide sequence ID" value="NZ_LR778301.1"/>
</dbReference>
<gene>
    <name evidence="7" type="ORF">DENOEST_2883</name>
</gene>
<keyword evidence="3" id="KW-0812">Transmembrane</keyword>
<dbReference type="GO" id="GO:0022904">
    <property type="term" value="P:respiratory electron transport chain"/>
    <property type="evidence" value="ECO:0007669"/>
    <property type="project" value="InterPro"/>
</dbReference>
<reference evidence="7 8" key="1">
    <citation type="submission" date="2020-03" db="EMBL/GenBank/DDBJ databases">
        <authorList>
            <consortium name="Genoscope - CEA"/>
            <person name="William W."/>
        </authorList>
    </citation>
    <scope>NUCLEOTIDE SEQUENCE [LARGE SCALE GENOMIC DNA]</scope>
    <source>
        <strain evidence="8">DSM 16959</strain>
    </source>
</reference>
<dbReference type="PANTHER" id="PTHR30485">
    <property type="entry name" value="NI/FE-HYDROGENASE 1 B-TYPE CYTOCHROME SUBUNIT"/>
    <property type="match status" value="1"/>
</dbReference>
<dbReference type="GO" id="GO:0005886">
    <property type="term" value="C:plasma membrane"/>
    <property type="evidence" value="ECO:0007669"/>
    <property type="project" value="UniProtKB-SubCell"/>
</dbReference>
<dbReference type="InterPro" id="IPR051542">
    <property type="entry name" value="Hydrogenase_cytochrome"/>
</dbReference>
<dbReference type="Gene3D" id="1.20.950.20">
    <property type="entry name" value="Transmembrane di-heme cytochromes, Chain C"/>
    <property type="match status" value="1"/>
</dbReference>
<keyword evidence="2" id="KW-1003">Cell membrane</keyword>
<evidence type="ECO:0000256" key="4">
    <source>
        <dbReference type="ARBA" id="ARBA00022989"/>
    </source>
</evidence>
<keyword evidence="8" id="KW-1185">Reference proteome</keyword>
<protein>
    <submittedName>
        <fullName evidence="7">Cytochrome B</fullName>
    </submittedName>
</protein>
<dbReference type="InterPro" id="IPR016174">
    <property type="entry name" value="Di-haem_cyt_TM"/>
</dbReference>
<evidence type="ECO:0000313" key="7">
    <source>
        <dbReference type="EMBL" id="CAB1370042.1"/>
    </source>
</evidence>
<dbReference type="OrthoDB" id="196472at2"/>
<feature type="domain" description="Cytochrome b561 bacterial/Ni-hydrogenase" evidence="6">
    <location>
        <begin position="7"/>
        <end position="176"/>
    </location>
</feature>
<evidence type="ECO:0000256" key="3">
    <source>
        <dbReference type="ARBA" id="ARBA00022692"/>
    </source>
</evidence>
<dbReference type="SUPFAM" id="SSF81342">
    <property type="entry name" value="Transmembrane di-heme cytochromes"/>
    <property type="match status" value="1"/>
</dbReference>
<dbReference type="KEGG" id="doe:DENOEST_2883"/>
<dbReference type="GO" id="GO:0020037">
    <property type="term" value="F:heme binding"/>
    <property type="evidence" value="ECO:0007669"/>
    <property type="project" value="TreeGrafter"/>
</dbReference>
<comment type="subcellular location">
    <subcellularLocation>
        <location evidence="1">Cell membrane</location>
        <topology evidence="1">Multi-pass membrane protein</topology>
    </subcellularLocation>
</comment>
<keyword evidence="4" id="KW-1133">Transmembrane helix</keyword>
<evidence type="ECO:0000259" key="6">
    <source>
        <dbReference type="Pfam" id="PF01292"/>
    </source>
</evidence>
<dbReference type="Proteomes" id="UP000515733">
    <property type="component" value="Chromosome"/>
</dbReference>
<keyword evidence="5" id="KW-0472">Membrane</keyword>
<dbReference type="Pfam" id="PF01292">
    <property type="entry name" value="Ni_hydr_CYTB"/>
    <property type="match status" value="1"/>
</dbReference>
<organism evidence="7 8">
    <name type="scientific">Denitratisoma oestradiolicum</name>
    <dbReference type="NCBI Taxonomy" id="311182"/>
    <lineage>
        <taxon>Bacteria</taxon>
        <taxon>Pseudomonadati</taxon>
        <taxon>Pseudomonadota</taxon>
        <taxon>Betaproteobacteria</taxon>
        <taxon>Nitrosomonadales</taxon>
        <taxon>Sterolibacteriaceae</taxon>
        <taxon>Denitratisoma</taxon>
    </lineage>
</organism>
<dbReference type="PANTHER" id="PTHR30485:SF2">
    <property type="entry name" value="BLL0597 PROTEIN"/>
    <property type="match status" value="1"/>
</dbReference>
<name>A0A6S6YQI4_9PROT</name>
<dbReference type="AlphaFoldDB" id="A0A6S6YQI4"/>
<dbReference type="InterPro" id="IPR011577">
    <property type="entry name" value="Cyt_b561_bac/Ni-Hgenase"/>
</dbReference>
<dbReference type="EMBL" id="LR778301">
    <property type="protein sequence ID" value="CAB1370042.1"/>
    <property type="molecule type" value="Genomic_DNA"/>
</dbReference>
<proteinExistence type="predicted"/>
<evidence type="ECO:0000256" key="2">
    <source>
        <dbReference type="ARBA" id="ARBA00022475"/>
    </source>
</evidence>
<evidence type="ECO:0000256" key="1">
    <source>
        <dbReference type="ARBA" id="ARBA00004651"/>
    </source>
</evidence>
<accession>A0A6S6YQI4</accession>
<evidence type="ECO:0000256" key="5">
    <source>
        <dbReference type="ARBA" id="ARBA00023136"/>
    </source>
</evidence>
<evidence type="ECO:0000313" key="8">
    <source>
        <dbReference type="Proteomes" id="UP000515733"/>
    </source>
</evidence>